<organism evidence="2 3">
    <name type="scientific">Ancylostoma duodenale</name>
    <dbReference type="NCBI Taxonomy" id="51022"/>
    <lineage>
        <taxon>Eukaryota</taxon>
        <taxon>Metazoa</taxon>
        <taxon>Ecdysozoa</taxon>
        <taxon>Nematoda</taxon>
        <taxon>Chromadorea</taxon>
        <taxon>Rhabditida</taxon>
        <taxon>Rhabditina</taxon>
        <taxon>Rhabditomorpha</taxon>
        <taxon>Strongyloidea</taxon>
        <taxon>Ancylostomatidae</taxon>
        <taxon>Ancylostomatinae</taxon>
        <taxon>Ancylostoma</taxon>
    </lineage>
</organism>
<dbReference type="EMBL" id="KN730896">
    <property type="protein sequence ID" value="KIH60506.1"/>
    <property type="molecule type" value="Genomic_DNA"/>
</dbReference>
<accession>A0A0C2GTM0</accession>
<evidence type="ECO:0000313" key="2">
    <source>
        <dbReference type="EMBL" id="KIH60506.1"/>
    </source>
</evidence>
<dbReference type="AlphaFoldDB" id="A0A0C2GTM0"/>
<name>A0A0C2GTM0_9BILA</name>
<evidence type="ECO:0000313" key="3">
    <source>
        <dbReference type="Proteomes" id="UP000054047"/>
    </source>
</evidence>
<sequence length="160" mass="17450">MLYSHVTLLMLRVVDVVAKTTVQQSARMLVAEIPGEIQEHPSDLDKATPEGRIAGSILSSSHVALRLLEKHALLSDNSWIIANGFGYGTCWSQDAGVGRSVWRDEGAVKAKSALCYVGASATYLERLIPENMITTLERIDGDKCAAEAILLLEHFFYAAC</sequence>
<feature type="chain" id="PRO_5002149541" evidence="1">
    <location>
        <begin position="19"/>
        <end position="160"/>
    </location>
</feature>
<protein>
    <submittedName>
        <fullName evidence="2">Uncharacterized protein</fullName>
    </submittedName>
</protein>
<keyword evidence="1" id="KW-0732">Signal</keyword>
<dbReference type="OrthoDB" id="5824125at2759"/>
<gene>
    <name evidence="2" type="ORF">ANCDUO_09245</name>
</gene>
<reference evidence="2 3" key="1">
    <citation type="submission" date="2013-12" db="EMBL/GenBank/DDBJ databases">
        <title>Draft genome of the parsitic nematode Ancylostoma duodenale.</title>
        <authorList>
            <person name="Mitreva M."/>
        </authorList>
    </citation>
    <scope>NUCLEOTIDE SEQUENCE [LARGE SCALE GENOMIC DNA]</scope>
    <source>
        <strain evidence="2 3">Zhejiang</strain>
    </source>
</reference>
<evidence type="ECO:0000256" key="1">
    <source>
        <dbReference type="SAM" id="SignalP"/>
    </source>
</evidence>
<keyword evidence="3" id="KW-1185">Reference proteome</keyword>
<dbReference type="Proteomes" id="UP000054047">
    <property type="component" value="Unassembled WGS sequence"/>
</dbReference>
<feature type="signal peptide" evidence="1">
    <location>
        <begin position="1"/>
        <end position="18"/>
    </location>
</feature>
<proteinExistence type="predicted"/>